<keyword evidence="1" id="KW-1133">Transmembrane helix</keyword>
<dbReference type="STRING" id="311333.SAMN05421664_2046"/>
<dbReference type="EMBL" id="FNKL01000003">
    <property type="protein sequence ID" value="SDQ65736.1"/>
    <property type="molecule type" value="Genomic_DNA"/>
</dbReference>
<accession>A0A1H1CQA6</accession>
<sequence>MEKFIKIDCNIQSLLFALFFIFLILDILVLKSCISAVFYFLIALNHIVSSNKRFFSKQYSKTVLFKIYYFISMFFMLSLLSLVLLSGLHINNEYYKSFGYAVLCFGLLGTPVLAITYSVICHIDCKKLNK</sequence>
<keyword evidence="1" id="KW-0812">Transmembrane</keyword>
<feature type="transmembrane region" description="Helical" evidence="1">
    <location>
        <begin position="14"/>
        <end position="42"/>
    </location>
</feature>
<reference evidence="3" key="1">
    <citation type="submission" date="2016-10" db="EMBL/GenBank/DDBJ databases">
        <authorList>
            <person name="Varghese N."/>
            <person name="Submissions S."/>
        </authorList>
    </citation>
    <scope>NUCLEOTIDE SEQUENCE [LARGE SCALE GENOMIC DNA]</scope>
    <source>
        <strain evidence="3">DSM 17072</strain>
    </source>
</reference>
<feature type="transmembrane region" description="Helical" evidence="1">
    <location>
        <begin position="63"/>
        <end position="85"/>
    </location>
</feature>
<name>A0A1H1CQA6_9FLAO</name>
<gene>
    <name evidence="2" type="ORF">SAMN05421664_2046</name>
</gene>
<feature type="transmembrane region" description="Helical" evidence="1">
    <location>
        <begin position="97"/>
        <end position="120"/>
    </location>
</feature>
<keyword evidence="1" id="KW-0472">Membrane</keyword>
<evidence type="ECO:0000256" key="1">
    <source>
        <dbReference type="SAM" id="Phobius"/>
    </source>
</evidence>
<organism evidence="2 3">
    <name type="scientific">Chryseobacterium soldanellicola</name>
    <dbReference type="NCBI Taxonomy" id="311333"/>
    <lineage>
        <taxon>Bacteria</taxon>
        <taxon>Pseudomonadati</taxon>
        <taxon>Bacteroidota</taxon>
        <taxon>Flavobacteriia</taxon>
        <taxon>Flavobacteriales</taxon>
        <taxon>Weeksellaceae</taxon>
        <taxon>Chryseobacterium group</taxon>
        <taxon>Chryseobacterium</taxon>
    </lineage>
</organism>
<evidence type="ECO:0000313" key="2">
    <source>
        <dbReference type="EMBL" id="SDQ65736.1"/>
    </source>
</evidence>
<proteinExistence type="predicted"/>
<evidence type="ECO:0000313" key="3">
    <source>
        <dbReference type="Proteomes" id="UP000199627"/>
    </source>
</evidence>
<dbReference type="Proteomes" id="UP000199627">
    <property type="component" value="Unassembled WGS sequence"/>
</dbReference>
<dbReference type="AlphaFoldDB" id="A0A1H1CQA6"/>
<keyword evidence="3" id="KW-1185">Reference proteome</keyword>
<protein>
    <submittedName>
        <fullName evidence="2">Uncharacterized protein</fullName>
    </submittedName>
</protein>